<dbReference type="PATRIC" id="fig|1316930.3.peg.108"/>
<evidence type="ECO:0000313" key="3">
    <source>
        <dbReference type="Proteomes" id="UP000027182"/>
    </source>
</evidence>
<dbReference type="GO" id="GO:0005737">
    <property type="term" value="C:cytoplasm"/>
    <property type="evidence" value="ECO:0007669"/>
    <property type="project" value="TreeGrafter"/>
</dbReference>
<feature type="domain" description="DJ-1/PfpI" evidence="1">
    <location>
        <begin position="1"/>
        <end position="163"/>
    </location>
</feature>
<dbReference type="InterPro" id="IPR029062">
    <property type="entry name" value="Class_I_gatase-like"/>
</dbReference>
<dbReference type="RefSeq" id="WP_013456035.1">
    <property type="nucleotide sequence ID" value="NZ_CP005933.1"/>
</dbReference>
<dbReference type="SUPFAM" id="SSF52317">
    <property type="entry name" value="Class I glutamine amidotransferase-like"/>
    <property type="match status" value="1"/>
</dbReference>
<dbReference type="MEROPS" id="C56.975"/>
<proteinExistence type="predicted"/>
<dbReference type="PANTHER" id="PTHR48094:SF12">
    <property type="entry name" value="PARKINSON DISEASE PROTEIN 7 HOMOLOG"/>
    <property type="match status" value="1"/>
</dbReference>
<dbReference type="HOGENOM" id="CLU_000445_44_2_14"/>
<reference evidence="2 3" key="1">
    <citation type="submission" date="2013-04" db="EMBL/GenBank/DDBJ databases">
        <authorList>
            <person name="Lin L."/>
            <person name="Zeng Z."/>
            <person name="Xie J."/>
            <person name="Luo L."/>
            <person name="Yang Z."/>
            <person name="Liang W."/>
            <person name="Lin H."/>
            <person name="Dong C."/>
            <person name="Sun Y."/>
        </authorList>
    </citation>
    <scope>NUCLEOTIDE SEQUENCE [LARGE SCALE GENOMIC DNA]</scope>
    <source>
        <strain evidence="2 3">CQ-W70</strain>
    </source>
</reference>
<dbReference type="AlphaFoldDB" id="A0A059Y7R4"/>
<dbReference type="Proteomes" id="UP000027182">
    <property type="component" value="Chromosome"/>
</dbReference>
<dbReference type="KEGG" id="mbq:K668_00520"/>
<evidence type="ECO:0000259" key="1">
    <source>
        <dbReference type="Pfam" id="PF01965"/>
    </source>
</evidence>
<dbReference type="EMBL" id="CP005933">
    <property type="protein sequence ID" value="AIA33696.1"/>
    <property type="molecule type" value="Genomic_DNA"/>
</dbReference>
<dbReference type="InterPro" id="IPR050325">
    <property type="entry name" value="Prot/Nucl_acid_deglycase"/>
</dbReference>
<dbReference type="InterPro" id="IPR002818">
    <property type="entry name" value="DJ-1/PfpI"/>
</dbReference>
<name>A0A059Y7R4_MYCBV</name>
<dbReference type="Gene3D" id="3.40.50.880">
    <property type="match status" value="1"/>
</dbReference>
<gene>
    <name evidence="2" type="ORF">K668_00520</name>
</gene>
<dbReference type="GeneID" id="31507470"/>
<dbReference type="Pfam" id="PF01965">
    <property type="entry name" value="DJ-1_PfpI"/>
    <property type="match status" value="1"/>
</dbReference>
<protein>
    <submittedName>
        <fullName evidence="2">Monophosphate biosynthesis</fullName>
    </submittedName>
</protein>
<evidence type="ECO:0000313" key="2">
    <source>
        <dbReference type="EMBL" id="AIA33696.1"/>
    </source>
</evidence>
<organism evidence="2 3">
    <name type="scientific">Mycoplasmopsis bovis CQ-W70</name>
    <dbReference type="NCBI Taxonomy" id="1316930"/>
    <lineage>
        <taxon>Bacteria</taxon>
        <taxon>Bacillati</taxon>
        <taxon>Mycoplasmatota</taxon>
        <taxon>Mycoplasmoidales</taxon>
        <taxon>Metamycoplasmataceae</taxon>
        <taxon>Mycoplasmopsis</taxon>
    </lineage>
</organism>
<sequence length="181" mass="20236">MKLLVLVHNHFNDMELVSVLSVLKRSEKVEEIAYFNPHYDKANGQHGIVDLNLVTKINVSDYDAVFVPGGAGAKELREDSDSLEIVREFRNQNKYVFAICDAPNALYENGIIKDNEQYSSFPIKHIAKTCSRHRSSDRVSQSDKLFTAKAASTGIELGLLIIKSLYGEDLYEIVKAGLTGE</sequence>
<accession>A0A059Y7R4</accession>
<dbReference type="PANTHER" id="PTHR48094">
    <property type="entry name" value="PROTEIN/NUCLEIC ACID DEGLYCASE DJ-1-RELATED"/>
    <property type="match status" value="1"/>
</dbReference>
<dbReference type="CDD" id="cd03135">
    <property type="entry name" value="GATase1_DJ-1"/>
    <property type="match status" value="1"/>
</dbReference>